<comment type="caution">
    <text evidence="2">The sequence shown here is derived from an EMBL/GenBank/DDBJ whole genome shotgun (WGS) entry which is preliminary data.</text>
</comment>
<keyword evidence="3" id="KW-1185">Reference proteome</keyword>
<dbReference type="EMBL" id="JAEAOA010001977">
    <property type="protein sequence ID" value="KAK3581133.1"/>
    <property type="molecule type" value="Genomic_DNA"/>
</dbReference>
<feature type="region of interest" description="Disordered" evidence="1">
    <location>
        <begin position="91"/>
        <end position="140"/>
    </location>
</feature>
<dbReference type="Proteomes" id="UP001195483">
    <property type="component" value="Unassembled WGS sequence"/>
</dbReference>
<name>A0AAE0RX18_9BIVA</name>
<dbReference type="AlphaFoldDB" id="A0AAE0RX18"/>
<reference evidence="2" key="3">
    <citation type="submission" date="2023-05" db="EMBL/GenBank/DDBJ databases">
        <authorList>
            <person name="Smith C.H."/>
        </authorList>
    </citation>
    <scope>NUCLEOTIDE SEQUENCE</scope>
    <source>
        <strain evidence="2">CHS0354</strain>
        <tissue evidence="2">Mantle</tissue>
    </source>
</reference>
<accession>A0AAE0RX18</accession>
<organism evidence="2 3">
    <name type="scientific">Potamilus streckersoni</name>
    <dbReference type="NCBI Taxonomy" id="2493646"/>
    <lineage>
        <taxon>Eukaryota</taxon>
        <taxon>Metazoa</taxon>
        <taxon>Spiralia</taxon>
        <taxon>Lophotrochozoa</taxon>
        <taxon>Mollusca</taxon>
        <taxon>Bivalvia</taxon>
        <taxon>Autobranchia</taxon>
        <taxon>Heteroconchia</taxon>
        <taxon>Palaeoheterodonta</taxon>
        <taxon>Unionida</taxon>
        <taxon>Unionoidea</taxon>
        <taxon>Unionidae</taxon>
        <taxon>Ambleminae</taxon>
        <taxon>Lampsilini</taxon>
        <taxon>Potamilus</taxon>
    </lineage>
</organism>
<gene>
    <name evidence="2" type="ORF">CHS0354_033928</name>
</gene>
<evidence type="ECO:0000313" key="2">
    <source>
        <dbReference type="EMBL" id="KAK3581133.1"/>
    </source>
</evidence>
<proteinExistence type="predicted"/>
<protein>
    <submittedName>
        <fullName evidence="2">Uncharacterized protein</fullName>
    </submittedName>
</protein>
<sequence length="140" mass="16508">MKLMPMVMTADDNDQYNASKQRYRCHGAYKAYPSIINALCLFVVAKETKIDSINVLLYRLKNENLVLVMHYYLPGFNLKCGQLCHNWTECNPQQQPQTRRQKSVAQIAKPGNERTRIIREEAKKQEEKDNQILKSREFWK</sequence>
<reference evidence="2" key="1">
    <citation type="journal article" date="2021" name="Genome Biol. Evol.">
        <title>A High-Quality Reference Genome for a Parasitic Bivalve with Doubly Uniparental Inheritance (Bivalvia: Unionida).</title>
        <authorList>
            <person name="Smith C.H."/>
        </authorList>
    </citation>
    <scope>NUCLEOTIDE SEQUENCE</scope>
    <source>
        <strain evidence="2">CHS0354</strain>
    </source>
</reference>
<evidence type="ECO:0000313" key="3">
    <source>
        <dbReference type="Proteomes" id="UP001195483"/>
    </source>
</evidence>
<evidence type="ECO:0000256" key="1">
    <source>
        <dbReference type="SAM" id="MobiDB-lite"/>
    </source>
</evidence>
<reference evidence="2" key="2">
    <citation type="journal article" date="2021" name="Genome Biol. Evol.">
        <title>Developing a high-quality reference genome for a parasitic bivalve with doubly uniparental inheritance (Bivalvia: Unionida).</title>
        <authorList>
            <person name="Smith C.H."/>
        </authorList>
    </citation>
    <scope>NUCLEOTIDE SEQUENCE</scope>
    <source>
        <strain evidence="2">CHS0354</strain>
        <tissue evidence="2">Mantle</tissue>
    </source>
</reference>
<feature type="compositionally biased region" description="Basic and acidic residues" evidence="1">
    <location>
        <begin position="111"/>
        <end position="140"/>
    </location>
</feature>